<dbReference type="Proteomes" id="UP000799437">
    <property type="component" value="Unassembled WGS sequence"/>
</dbReference>
<evidence type="ECO:0000313" key="2">
    <source>
        <dbReference type="Proteomes" id="UP000799437"/>
    </source>
</evidence>
<reference evidence="1" key="1">
    <citation type="journal article" date="2020" name="Stud. Mycol.">
        <title>101 Dothideomycetes genomes: a test case for predicting lifestyles and emergence of pathogens.</title>
        <authorList>
            <person name="Haridas S."/>
            <person name="Albert R."/>
            <person name="Binder M."/>
            <person name="Bloem J."/>
            <person name="Labutti K."/>
            <person name="Salamov A."/>
            <person name="Andreopoulos B."/>
            <person name="Baker S."/>
            <person name="Barry K."/>
            <person name="Bills G."/>
            <person name="Bluhm B."/>
            <person name="Cannon C."/>
            <person name="Castanera R."/>
            <person name="Culley D."/>
            <person name="Daum C."/>
            <person name="Ezra D."/>
            <person name="Gonzalez J."/>
            <person name="Henrissat B."/>
            <person name="Kuo A."/>
            <person name="Liang C."/>
            <person name="Lipzen A."/>
            <person name="Lutzoni F."/>
            <person name="Magnuson J."/>
            <person name="Mondo S."/>
            <person name="Nolan M."/>
            <person name="Ohm R."/>
            <person name="Pangilinan J."/>
            <person name="Park H.-J."/>
            <person name="Ramirez L."/>
            <person name="Alfaro M."/>
            <person name="Sun H."/>
            <person name="Tritt A."/>
            <person name="Yoshinaga Y."/>
            <person name="Zwiers L.-H."/>
            <person name="Turgeon B."/>
            <person name="Goodwin S."/>
            <person name="Spatafora J."/>
            <person name="Crous P."/>
            <person name="Grigoriev I."/>
        </authorList>
    </citation>
    <scope>NUCLEOTIDE SEQUENCE</scope>
    <source>
        <strain evidence="1">CBS 121739</strain>
    </source>
</reference>
<dbReference type="RefSeq" id="XP_033598590.1">
    <property type="nucleotide sequence ID" value="XM_033748709.1"/>
</dbReference>
<proteinExistence type="predicted"/>
<organism evidence="1 2">
    <name type="scientific">Pseudovirgaria hyperparasitica</name>
    <dbReference type="NCBI Taxonomy" id="470096"/>
    <lineage>
        <taxon>Eukaryota</taxon>
        <taxon>Fungi</taxon>
        <taxon>Dikarya</taxon>
        <taxon>Ascomycota</taxon>
        <taxon>Pezizomycotina</taxon>
        <taxon>Dothideomycetes</taxon>
        <taxon>Dothideomycetes incertae sedis</taxon>
        <taxon>Acrospermales</taxon>
        <taxon>Acrospermaceae</taxon>
        <taxon>Pseudovirgaria</taxon>
    </lineage>
</organism>
<gene>
    <name evidence="1" type="ORF">EJ05DRAFT_518764</name>
</gene>
<evidence type="ECO:0000313" key="1">
    <source>
        <dbReference type="EMBL" id="KAF2756139.1"/>
    </source>
</evidence>
<dbReference type="GeneID" id="54489763"/>
<dbReference type="AlphaFoldDB" id="A0A6A6W1Z9"/>
<protein>
    <submittedName>
        <fullName evidence="1">Uncharacterized protein</fullName>
    </submittedName>
</protein>
<accession>A0A6A6W1Z9</accession>
<sequence length="288" mass="31617">MACDTCAIGTHPLSQQGLTFESSLANLRIVEAVRACINAIAPTKVIGQVLIVAIGADVIAGPATCIATMRNPHGQQSTRTLVSLGEMVRVSKKISSRGRIELSRETNARKYTSKSLGSVVAATTRKVPRWVINQLDGPHCVFDVWHLLEYVFGPLRVMESVAGTVEDTPCRGMRSVTVEYILLQCTQSIWSEGSLSEVEDLRPDMSSEGGQKAGYTMVYLDIGRRGSVDPYCTTEGDIIHEPSDIKASRGQYAVLVKTTWTVWQSRDERFACPLSALVLIIWVVQVFR</sequence>
<keyword evidence="2" id="KW-1185">Reference proteome</keyword>
<dbReference type="EMBL" id="ML996576">
    <property type="protein sequence ID" value="KAF2756139.1"/>
    <property type="molecule type" value="Genomic_DNA"/>
</dbReference>
<name>A0A6A6W1Z9_9PEZI</name>